<evidence type="ECO:0000313" key="10">
    <source>
        <dbReference type="EMBL" id="ABZ06293.1"/>
    </source>
</evidence>
<evidence type="ECO:0000256" key="6">
    <source>
        <dbReference type="ARBA" id="ARBA00022989"/>
    </source>
</evidence>
<dbReference type="Pfam" id="PF01040">
    <property type="entry name" value="UbiA"/>
    <property type="match status" value="1"/>
</dbReference>
<keyword evidence="4 10" id="KW-0808">Transferase</keyword>
<dbReference type="PANTHER" id="PTHR11048">
    <property type="entry name" value="PRENYLTRANSFERASES"/>
    <property type="match status" value="1"/>
</dbReference>
<name>B3T134_9ZZZZ</name>
<evidence type="ECO:0000256" key="9">
    <source>
        <dbReference type="SAM" id="Phobius"/>
    </source>
</evidence>
<evidence type="ECO:0000256" key="3">
    <source>
        <dbReference type="ARBA" id="ARBA00005985"/>
    </source>
</evidence>
<dbReference type="GO" id="GO:0005886">
    <property type="term" value="C:plasma membrane"/>
    <property type="evidence" value="ECO:0007669"/>
    <property type="project" value="TreeGrafter"/>
</dbReference>
<gene>
    <name evidence="10" type="ORF">ALOHA_HF4000008B14ctg1g32</name>
</gene>
<evidence type="ECO:0000256" key="5">
    <source>
        <dbReference type="ARBA" id="ARBA00022692"/>
    </source>
</evidence>
<dbReference type="InterPro" id="IPR000537">
    <property type="entry name" value="UbiA_prenyltransferase"/>
</dbReference>
<evidence type="ECO:0000256" key="2">
    <source>
        <dbReference type="ARBA" id="ARBA00004141"/>
    </source>
</evidence>
<dbReference type="AlphaFoldDB" id="B3T134"/>
<organism evidence="10">
    <name type="scientific">uncultured marine microorganism HF4000_008B14</name>
    <dbReference type="NCBI Taxonomy" id="455512"/>
    <lineage>
        <taxon>unclassified sequences</taxon>
        <taxon>environmental samples</taxon>
    </lineage>
</organism>
<comment type="cofactor">
    <cofactor evidence="1">
        <name>Mg(2+)</name>
        <dbReference type="ChEBI" id="CHEBI:18420"/>
    </cofactor>
</comment>
<dbReference type="GO" id="GO:0016765">
    <property type="term" value="F:transferase activity, transferring alkyl or aryl (other than methyl) groups"/>
    <property type="evidence" value="ECO:0007669"/>
    <property type="project" value="InterPro"/>
</dbReference>
<proteinExistence type="inferred from homology"/>
<keyword evidence="7 9" id="KW-0472">Membrane</keyword>
<feature type="transmembrane region" description="Helical" evidence="9">
    <location>
        <begin position="106"/>
        <end position="127"/>
    </location>
</feature>
<keyword evidence="6 9" id="KW-1133">Transmembrane helix</keyword>
<dbReference type="GO" id="GO:0006744">
    <property type="term" value="P:ubiquinone biosynthetic process"/>
    <property type="evidence" value="ECO:0007669"/>
    <property type="project" value="TreeGrafter"/>
</dbReference>
<sequence>MRLRPPSSAARLESTPPRRVPRKVVRGNGRRTSSCLRRSKTWWTENGKTTASSEHVMTVAALPARAFTRVHYYLASIRVWESLFALPFAYMGMVLAAGGWPRLSTFIWITLAMAGARTLAMSANRYIHREEDAANPRTSNRHLPKALLKPWEVVLMAVVGLGVFLFAASQLTPLAFALAPVAAVYVVLYSYAKYHTWTCNLLLGWSLAIAPIGAWVAVTGTLEPQAVLLAFAVATWAGGFDILYTCSDYEFDGKYGIHSIPRRFGFKNAFHITRGLHFLSAVSLLALGLWMGLNYFYYIGWAFAVSLLVFESGFLKPDDLSKLNAPFFKYNSGVSMLHLGFTILALVV</sequence>
<dbReference type="CDD" id="cd13959">
    <property type="entry name" value="PT_UbiA_COQ2"/>
    <property type="match status" value="1"/>
</dbReference>
<comment type="subcellular location">
    <subcellularLocation>
        <location evidence="2">Membrane</location>
        <topology evidence="2">Multi-pass membrane protein</topology>
    </subcellularLocation>
</comment>
<dbReference type="InterPro" id="IPR039653">
    <property type="entry name" value="Prenyltransferase"/>
</dbReference>
<feature type="transmembrane region" description="Helical" evidence="9">
    <location>
        <begin position="79"/>
        <end position="100"/>
    </location>
</feature>
<evidence type="ECO:0000256" key="1">
    <source>
        <dbReference type="ARBA" id="ARBA00001946"/>
    </source>
</evidence>
<protein>
    <submittedName>
        <fullName evidence="10">Putative UbiA prenyltransferase family protein</fullName>
    </submittedName>
</protein>
<comment type="similarity">
    <text evidence="3">Belongs to the UbiA prenyltransferase family.</text>
</comment>
<evidence type="ECO:0000256" key="8">
    <source>
        <dbReference type="SAM" id="MobiDB-lite"/>
    </source>
</evidence>
<dbReference type="Gene3D" id="1.10.357.140">
    <property type="entry name" value="UbiA prenyltransferase"/>
    <property type="match status" value="1"/>
</dbReference>
<feature type="transmembrane region" description="Helical" evidence="9">
    <location>
        <begin position="327"/>
        <end position="347"/>
    </location>
</feature>
<feature type="transmembrane region" description="Helical" evidence="9">
    <location>
        <begin position="199"/>
        <end position="220"/>
    </location>
</feature>
<evidence type="ECO:0000256" key="4">
    <source>
        <dbReference type="ARBA" id="ARBA00022679"/>
    </source>
</evidence>
<dbReference type="Gene3D" id="1.20.120.1780">
    <property type="entry name" value="UbiA prenyltransferase"/>
    <property type="match status" value="1"/>
</dbReference>
<dbReference type="InterPro" id="IPR006371">
    <property type="entry name" value="Polyprenyltransferase_UbiA-li"/>
</dbReference>
<keyword evidence="5 9" id="KW-0812">Transmembrane</keyword>
<dbReference type="PANTHER" id="PTHR11048:SF28">
    <property type="entry name" value="4-HYDROXYBENZOATE POLYPRENYLTRANSFERASE, MITOCHONDRIAL"/>
    <property type="match status" value="1"/>
</dbReference>
<accession>B3T134</accession>
<dbReference type="InterPro" id="IPR044878">
    <property type="entry name" value="UbiA_sf"/>
</dbReference>
<dbReference type="EMBL" id="EU016571">
    <property type="protein sequence ID" value="ABZ06293.1"/>
    <property type="molecule type" value="Genomic_DNA"/>
</dbReference>
<dbReference type="NCBIfam" id="TIGR01475">
    <property type="entry name" value="ubiA_other"/>
    <property type="match status" value="1"/>
</dbReference>
<feature type="transmembrane region" description="Helical" evidence="9">
    <location>
        <begin position="226"/>
        <end position="247"/>
    </location>
</feature>
<feature type="compositionally biased region" description="Basic residues" evidence="8">
    <location>
        <begin position="19"/>
        <end position="29"/>
    </location>
</feature>
<reference evidence="10" key="1">
    <citation type="journal article" date="2008" name="ISME J.">
        <title>Genomic patterns of recombination, clonal divergence and environment in marine microbial populations.</title>
        <authorList>
            <person name="Konstantinidis K.T."/>
            <person name="Delong E.F."/>
        </authorList>
    </citation>
    <scope>NUCLEOTIDE SEQUENCE</scope>
</reference>
<feature type="region of interest" description="Disordered" evidence="8">
    <location>
        <begin position="1"/>
        <end position="30"/>
    </location>
</feature>
<evidence type="ECO:0000256" key="7">
    <source>
        <dbReference type="ARBA" id="ARBA00023136"/>
    </source>
</evidence>
<feature type="transmembrane region" description="Helical" evidence="9">
    <location>
        <begin position="148"/>
        <end position="168"/>
    </location>
</feature>
<feature type="transmembrane region" description="Helical" evidence="9">
    <location>
        <begin position="174"/>
        <end position="192"/>
    </location>
</feature>